<dbReference type="Pfam" id="PF09587">
    <property type="entry name" value="PGA_cap"/>
    <property type="match status" value="1"/>
</dbReference>
<dbReference type="InterPro" id="IPR052169">
    <property type="entry name" value="CW_Biosynth-Accessory"/>
</dbReference>
<evidence type="ECO:0000259" key="2">
    <source>
        <dbReference type="SMART" id="SM00854"/>
    </source>
</evidence>
<dbReference type="OrthoDB" id="9810906at2"/>
<comment type="similarity">
    <text evidence="1">Belongs to the CapA family.</text>
</comment>
<sequence length="325" mass="37753">MKILFLSDFVPDPKLILNRSFIALLNDADKIVFNLEGSPLTGSDLDNRSQIMPINCDELIAFLEAFGKERFVIALANNHILDNGSVGLEFLIQQLKEYNVPFFGTKEKPFIIIEEEVVILNFVTAETVAKYAGKDHLNYLFYNTKQIREQIIEIEQLPNKPILYPHWGRDMDTTVFKTYNLGFDKNRWFVFGHHPHVISGVGDRVIYSMGNTFIPHPYYYKNYPSVRYGLAIMYDSDTETYSKLLTKVITSDNYVKNFELTCEDFEKIPTEVLDNEKHFSSLKRVFLNLFAFDGTLIDFFRLSALQMISGAFRLKIKYMKKKGYE</sequence>
<evidence type="ECO:0000313" key="3">
    <source>
        <dbReference type="EMBL" id="SFG62666.1"/>
    </source>
</evidence>
<dbReference type="AlphaFoldDB" id="A0A1I2TJJ0"/>
<accession>A0A1I2TJJ0</accession>
<evidence type="ECO:0000313" key="4">
    <source>
        <dbReference type="Proteomes" id="UP000199666"/>
    </source>
</evidence>
<gene>
    <name evidence="3" type="ORF">SAMN04489864_101326</name>
</gene>
<dbReference type="SMART" id="SM00854">
    <property type="entry name" value="PGA_cap"/>
    <property type="match status" value="1"/>
</dbReference>
<dbReference type="InterPro" id="IPR019079">
    <property type="entry name" value="Capsule_synth_CapA"/>
</dbReference>
<protein>
    <submittedName>
        <fullName evidence="3">Capsule synthesis protein PGA_cap</fullName>
    </submittedName>
</protein>
<dbReference type="Proteomes" id="UP000199666">
    <property type="component" value="Unassembled WGS sequence"/>
</dbReference>
<evidence type="ECO:0000256" key="1">
    <source>
        <dbReference type="ARBA" id="ARBA00005662"/>
    </source>
</evidence>
<dbReference type="PANTHER" id="PTHR33393:SF12">
    <property type="entry name" value="CAPSULE BIOSYNTHESIS PROTEIN CAPA"/>
    <property type="match status" value="1"/>
</dbReference>
<dbReference type="EMBL" id="FOPP01000001">
    <property type="protein sequence ID" value="SFG62666.1"/>
    <property type="molecule type" value="Genomic_DNA"/>
</dbReference>
<name>A0A1I2TJJ0_9SPHI</name>
<dbReference type="InterPro" id="IPR029052">
    <property type="entry name" value="Metallo-depent_PP-like"/>
</dbReference>
<proteinExistence type="inferred from homology"/>
<dbReference type="PANTHER" id="PTHR33393">
    <property type="entry name" value="POLYGLUTAMINE SYNTHESIS ACCESSORY PROTEIN RV0574C-RELATED"/>
    <property type="match status" value="1"/>
</dbReference>
<dbReference type="SUPFAM" id="SSF56300">
    <property type="entry name" value="Metallo-dependent phosphatases"/>
    <property type="match status" value="1"/>
</dbReference>
<feature type="domain" description="Capsule synthesis protein CapA" evidence="2">
    <location>
        <begin position="2"/>
        <end position="216"/>
    </location>
</feature>
<organism evidence="3 4">
    <name type="scientific">Pedobacter insulae</name>
    <dbReference type="NCBI Taxonomy" id="414048"/>
    <lineage>
        <taxon>Bacteria</taxon>
        <taxon>Pseudomonadati</taxon>
        <taxon>Bacteroidota</taxon>
        <taxon>Sphingobacteriia</taxon>
        <taxon>Sphingobacteriales</taxon>
        <taxon>Sphingobacteriaceae</taxon>
        <taxon>Pedobacter</taxon>
    </lineage>
</organism>
<reference evidence="3 4" key="1">
    <citation type="submission" date="2016-10" db="EMBL/GenBank/DDBJ databases">
        <authorList>
            <person name="de Groot N.N."/>
        </authorList>
    </citation>
    <scope>NUCLEOTIDE SEQUENCE [LARGE SCALE GENOMIC DNA]</scope>
    <source>
        <strain evidence="3 4">DSM 18684</strain>
    </source>
</reference>
<keyword evidence="4" id="KW-1185">Reference proteome</keyword>
<dbReference type="STRING" id="414048.SAMN04489864_101326"/>
<dbReference type="RefSeq" id="WP_090991805.1">
    <property type="nucleotide sequence ID" value="NZ_FOPP01000001.1"/>
</dbReference>